<dbReference type="InterPro" id="IPR030700">
    <property type="entry name" value="N-end_Aminoacyl_Trfase"/>
</dbReference>
<evidence type="ECO:0000256" key="3">
    <source>
        <dbReference type="ARBA" id="ARBA00023315"/>
    </source>
</evidence>
<keyword evidence="9" id="KW-1185">Reference proteome</keyword>
<dbReference type="Pfam" id="PF04376">
    <property type="entry name" value="ATE_N"/>
    <property type="match status" value="1"/>
</dbReference>
<dbReference type="KEGG" id="rpm:RSPPHO_00857"/>
<dbReference type="Proteomes" id="UP000033220">
    <property type="component" value="Chromosome DSM 122"/>
</dbReference>
<sequence length="293" mass="32967">MSLRGGNPGAGEETGPPRIVPDFGKTGTEHPRLQARGTPVWEKAQKTMDQGPIHRPHFFFTTAPMPCPYLPGRMERKVVTDLTGSEAEPLHESLSRAGFRRSHTIAYAPVCAGCEACVPVRIRSHDFVQRRTLRKVWAANADLSGRLIPARANVEQFHLFSQYQHARHGDSDMALMGFFDYRSMIEDSPIRTALAEFRDPAGVLKAACLIDHLSDGLSAVYSFFDTTLPPQRSLGTWIVLWLIEETLRQGLDYVYLGYWIANSPKMAYKERFQPLEAFSRQGWVPFEDLETAG</sequence>
<proteinExistence type="inferred from homology"/>
<evidence type="ECO:0000313" key="8">
    <source>
        <dbReference type="EMBL" id="CCG07483.1"/>
    </source>
</evidence>
<evidence type="ECO:0000259" key="6">
    <source>
        <dbReference type="Pfam" id="PF04376"/>
    </source>
</evidence>
<feature type="region of interest" description="Disordered" evidence="5">
    <location>
        <begin position="1"/>
        <end position="32"/>
    </location>
</feature>
<dbReference type="GO" id="GO:0008914">
    <property type="term" value="F:leucyl-tRNA--protein transferase activity"/>
    <property type="evidence" value="ECO:0007669"/>
    <property type="project" value="UniProtKB-UniRule"/>
</dbReference>
<keyword evidence="2 4" id="KW-0808">Transferase</keyword>
<keyword evidence="3 4" id="KW-0012">Acyltransferase</keyword>
<keyword evidence="1 4" id="KW-0963">Cytoplasm</keyword>
<dbReference type="InterPro" id="IPR016181">
    <property type="entry name" value="Acyl_CoA_acyltransferase"/>
</dbReference>
<name>H6SRF4_PARPM</name>
<dbReference type="EMBL" id="HE663493">
    <property type="protein sequence ID" value="CCG07483.1"/>
    <property type="molecule type" value="Genomic_DNA"/>
</dbReference>
<dbReference type="STRING" id="1150469.RSPPHO_00857"/>
<dbReference type="GO" id="GO:0005737">
    <property type="term" value="C:cytoplasm"/>
    <property type="evidence" value="ECO:0007669"/>
    <property type="project" value="UniProtKB-SubCell"/>
</dbReference>
<evidence type="ECO:0000259" key="7">
    <source>
        <dbReference type="Pfam" id="PF04377"/>
    </source>
</evidence>
<dbReference type="InterPro" id="IPR007472">
    <property type="entry name" value="N-end_Aminoacyl_Trfase_C"/>
</dbReference>
<feature type="domain" description="N-end aminoacyl transferase N-terminal" evidence="6">
    <location>
        <begin position="66"/>
        <end position="135"/>
    </location>
</feature>
<comment type="function">
    <text evidence="4">Functions in the N-end rule pathway of protein degradation where it conjugates Leu from its aminoacyl-tRNA to the N-termini of proteins containing an N-terminal aspartate or glutamate.</text>
</comment>
<gene>
    <name evidence="8" type="primary">ate</name>
    <name evidence="4" type="synonym">bpt</name>
    <name evidence="8" type="ORF">RSPPHO_00857</name>
</gene>
<evidence type="ECO:0000256" key="5">
    <source>
        <dbReference type="SAM" id="MobiDB-lite"/>
    </source>
</evidence>
<comment type="similarity">
    <text evidence="4">Belongs to the R-transferase family. Bpt subfamily.</text>
</comment>
<dbReference type="NCBIfam" id="NF002343">
    <property type="entry name" value="PRK01305.1-4"/>
    <property type="match status" value="1"/>
</dbReference>
<accession>H6SRF4</accession>
<dbReference type="EC" id="2.3.2.29" evidence="4"/>
<dbReference type="HAMAP" id="MF_00689">
    <property type="entry name" value="Bpt"/>
    <property type="match status" value="1"/>
</dbReference>
<dbReference type="PANTHER" id="PTHR21367">
    <property type="entry name" value="ARGININE-TRNA-PROTEIN TRANSFERASE 1"/>
    <property type="match status" value="1"/>
</dbReference>
<dbReference type="InterPro" id="IPR007471">
    <property type="entry name" value="N-end_Aminoacyl_Trfase_N"/>
</dbReference>
<dbReference type="GO" id="GO:0071596">
    <property type="term" value="P:ubiquitin-dependent protein catabolic process via the N-end rule pathway"/>
    <property type="evidence" value="ECO:0007669"/>
    <property type="project" value="InterPro"/>
</dbReference>
<comment type="catalytic activity">
    <reaction evidence="4">
        <text>N-terminal L-glutamyl-[protein] + L-leucyl-tRNA(Leu) = N-terminal L-leucyl-L-glutamyl-[protein] + tRNA(Leu) + H(+)</text>
        <dbReference type="Rhea" id="RHEA:50412"/>
        <dbReference type="Rhea" id="RHEA-COMP:9613"/>
        <dbReference type="Rhea" id="RHEA-COMP:9622"/>
        <dbReference type="Rhea" id="RHEA-COMP:12664"/>
        <dbReference type="Rhea" id="RHEA-COMP:12668"/>
        <dbReference type="ChEBI" id="CHEBI:15378"/>
        <dbReference type="ChEBI" id="CHEBI:64721"/>
        <dbReference type="ChEBI" id="CHEBI:78442"/>
        <dbReference type="ChEBI" id="CHEBI:78494"/>
        <dbReference type="ChEBI" id="CHEBI:133041"/>
        <dbReference type="EC" id="2.3.2.29"/>
    </reaction>
</comment>
<protein>
    <recommendedName>
        <fullName evidence="4">Aspartate/glutamate leucyltransferase</fullName>
        <ecNumber evidence="4">2.3.2.29</ecNumber>
    </recommendedName>
</protein>
<evidence type="ECO:0000313" key="9">
    <source>
        <dbReference type="Proteomes" id="UP000033220"/>
    </source>
</evidence>
<reference evidence="8 9" key="1">
    <citation type="submission" date="2012-02" db="EMBL/GenBank/DDBJ databases">
        <title>Shotgun genome sequence of Phaeospirillum photometricum DSM 122.</title>
        <authorList>
            <person name="Duquesne K."/>
            <person name="Sturgis J."/>
        </authorList>
    </citation>
    <scope>NUCLEOTIDE SEQUENCE [LARGE SCALE GENOMIC DNA]</scope>
    <source>
        <strain evidence="9">DSM122</strain>
    </source>
</reference>
<comment type="subcellular location">
    <subcellularLocation>
        <location evidence="4">Cytoplasm</location>
    </subcellularLocation>
</comment>
<dbReference type="SUPFAM" id="SSF55729">
    <property type="entry name" value="Acyl-CoA N-acyltransferases (Nat)"/>
    <property type="match status" value="1"/>
</dbReference>
<dbReference type="Pfam" id="PF04377">
    <property type="entry name" value="ATE_C"/>
    <property type="match status" value="1"/>
</dbReference>
<organism evidence="8 9">
    <name type="scientific">Pararhodospirillum photometricum DSM 122</name>
    <dbReference type="NCBI Taxonomy" id="1150469"/>
    <lineage>
        <taxon>Bacteria</taxon>
        <taxon>Pseudomonadati</taxon>
        <taxon>Pseudomonadota</taxon>
        <taxon>Alphaproteobacteria</taxon>
        <taxon>Rhodospirillales</taxon>
        <taxon>Rhodospirillaceae</taxon>
        <taxon>Pararhodospirillum</taxon>
    </lineage>
</organism>
<dbReference type="GO" id="GO:0004057">
    <property type="term" value="F:arginyl-tRNA--protein transferase activity"/>
    <property type="evidence" value="ECO:0007669"/>
    <property type="project" value="InterPro"/>
</dbReference>
<dbReference type="eggNOG" id="COG2935">
    <property type="taxonomic scope" value="Bacteria"/>
</dbReference>
<comment type="catalytic activity">
    <reaction evidence="4">
        <text>N-terminal L-aspartyl-[protein] + L-leucyl-tRNA(Leu) = N-terminal L-leucyl-L-aspartyl-[protein] + tRNA(Leu) + H(+)</text>
        <dbReference type="Rhea" id="RHEA:50420"/>
        <dbReference type="Rhea" id="RHEA-COMP:9613"/>
        <dbReference type="Rhea" id="RHEA-COMP:9622"/>
        <dbReference type="Rhea" id="RHEA-COMP:12669"/>
        <dbReference type="Rhea" id="RHEA-COMP:12674"/>
        <dbReference type="ChEBI" id="CHEBI:15378"/>
        <dbReference type="ChEBI" id="CHEBI:64720"/>
        <dbReference type="ChEBI" id="CHEBI:78442"/>
        <dbReference type="ChEBI" id="CHEBI:78494"/>
        <dbReference type="ChEBI" id="CHEBI:133042"/>
        <dbReference type="EC" id="2.3.2.29"/>
    </reaction>
</comment>
<dbReference type="PANTHER" id="PTHR21367:SF1">
    <property type="entry name" value="ARGINYL-TRNA--PROTEIN TRANSFERASE 1"/>
    <property type="match status" value="1"/>
</dbReference>
<evidence type="ECO:0000256" key="2">
    <source>
        <dbReference type="ARBA" id="ARBA00022679"/>
    </source>
</evidence>
<dbReference type="PATRIC" id="fig|1150469.3.peg.986"/>
<dbReference type="HOGENOM" id="CLU_077607_1_0_5"/>
<evidence type="ECO:0000256" key="1">
    <source>
        <dbReference type="ARBA" id="ARBA00022490"/>
    </source>
</evidence>
<dbReference type="InterPro" id="IPR017138">
    <property type="entry name" value="Asp_Glu_LeuTrfase"/>
</dbReference>
<feature type="domain" description="N-end rule aminoacyl transferase C-terminal" evidence="7">
    <location>
        <begin position="155"/>
        <end position="278"/>
    </location>
</feature>
<evidence type="ECO:0000256" key="4">
    <source>
        <dbReference type="HAMAP-Rule" id="MF_00689"/>
    </source>
</evidence>
<dbReference type="AlphaFoldDB" id="H6SRF4"/>